<reference evidence="2" key="1">
    <citation type="submission" date="2016-11" db="UniProtKB">
        <authorList>
            <consortium name="WormBaseParasite"/>
        </authorList>
    </citation>
    <scope>IDENTIFICATION</scope>
</reference>
<proteinExistence type="predicted"/>
<evidence type="ECO:0000313" key="2">
    <source>
        <dbReference type="WBParaSite" id="BXY_0580100.1"/>
    </source>
</evidence>
<sequence>MPAATSRPIMISPLNSKYVPILVYKVLPVQSQHTPFAMKFFVFALFGALLVAQITAKPKQRQLDSVEKRQVRDYFIRLLKDVGINNLDHGTAHLLFLDIALNIIELANSVKLYEPLLPTYNSFLEQLIKAANSKDGTGPELSKVVDLLQAIRNRLSDKIKEPKLIIVDAFLDSAKVLRRDPQHALAVKKAQAINQAAGIEMDDKKVRNFIVNNVIEAYKQGLNISVNPVRAVANVAKAHMAIDLAHPLSTPLRLLINALEAERDLIYPKQNGARNVGFAVLKDQIDLLKKAKAKQDDSVLDGLSGNALALYEEIVEDLKDLKRELRAPPALKN</sequence>
<evidence type="ECO:0000313" key="1">
    <source>
        <dbReference type="Proteomes" id="UP000095284"/>
    </source>
</evidence>
<protein>
    <submittedName>
        <fullName evidence="2">Uncharacterized protein</fullName>
    </submittedName>
</protein>
<name>A0A1I7RYI4_BURXY</name>
<dbReference type="Proteomes" id="UP000095284">
    <property type="component" value="Unplaced"/>
</dbReference>
<accession>A0A1I7RYI4</accession>
<dbReference type="AlphaFoldDB" id="A0A1I7RYI4"/>
<organism evidence="1 2">
    <name type="scientific">Bursaphelenchus xylophilus</name>
    <name type="common">Pinewood nematode worm</name>
    <name type="synonym">Aphelenchoides xylophilus</name>
    <dbReference type="NCBI Taxonomy" id="6326"/>
    <lineage>
        <taxon>Eukaryota</taxon>
        <taxon>Metazoa</taxon>
        <taxon>Ecdysozoa</taxon>
        <taxon>Nematoda</taxon>
        <taxon>Chromadorea</taxon>
        <taxon>Rhabditida</taxon>
        <taxon>Tylenchina</taxon>
        <taxon>Tylenchomorpha</taxon>
        <taxon>Aphelenchoidea</taxon>
        <taxon>Aphelenchoididae</taxon>
        <taxon>Bursaphelenchus</taxon>
    </lineage>
</organism>
<dbReference type="WBParaSite" id="BXY_0580100.1">
    <property type="protein sequence ID" value="BXY_0580100.1"/>
    <property type="gene ID" value="BXY_0580100"/>
</dbReference>